<keyword evidence="3" id="KW-1185">Reference proteome</keyword>
<evidence type="ECO:0000313" key="2">
    <source>
        <dbReference type="EMBL" id="EKD14916.1"/>
    </source>
</evidence>
<dbReference type="Proteomes" id="UP000006753">
    <property type="component" value="Unassembled WGS sequence"/>
</dbReference>
<organism evidence="2 3">
    <name type="scientific">Marssonina brunnea f. sp. multigermtubi (strain MB_m1)</name>
    <name type="common">Marssonina leaf spot fungus</name>
    <dbReference type="NCBI Taxonomy" id="1072389"/>
    <lineage>
        <taxon>Eukaryota</taxon>
        <taxon>Fungi</taxon>
        <taxon>Dikarya</taxon>
        <taxon>Ascomycota</taxon>
        <taxon>Pezizomycotina</taxon>
        <taxon>Leotiomycetes</taxon>
        <taxon>Helotiales</taxon>
        <taxon>Drepanopezizaceae</taxon>
        <taxon>Drepanopeziza</taxon>
    </lineage>
</organism>
<dbReference type="OrthoDB" id="4540223at2759"/>
<dbReference type="Pfam" id="PF19287">
    <property type="entry name" value="DUF5910"/>
    <property type="match status" value="1"/>
</dbReference>
<name>K1WPL3_MARBU</name>
<reference evidence="2 3" key="1">
    <citation type="journal article" date="2012" name="BMC Genomics">
        <title>Sequencing the genome of Marssonina brunnea reveals fungus-poplar co-evolution.</title>
        <authorList>
            <person name="Zhu S."/>
            <person name="Cao Y.-Z."/>
            <person name="Jiang C."/>
            <person name="Tan B.-Y."/>
            <person name="Wang Z."/>
            <person name="Feng S."/>
            <person name="Zhang L."/>
            <person name="Su X.-H."/>
            <person name="Brejova B."/>
            <person name="Vinar T."/>
            <person name="Xu M."/>
            <person name="Wang M.-X."/>
            <person name="Zhang S.-G."/>
            <person name="Huang M.-R."/>
            <person name="Wu R."/>
            <person name="Zhou Y."/>
        </authorList>
    </citation>
    <scope>NUCLEOTIDE SEQUENCE [LARGE SCALE GENOMIC DNA]</scope>
    <source>
        <strain evidence="2 3">MB_m1</strain>
    </source>
</reference>
<dbReference type="InParanoid" id="K1WPL3"/>
<protein>
    <submittedName>
        <fullName evidence="2">Uncharacterized protein</fullName>
    </submittedName>
</protein>
<gene>
    <name evidence="2" type="ORF">MBM_07127</name>
</gene>
<evidence type="ECO:0000313" key="3">
    <source>
        <dbReference type="Proteomes" id="UP000006753"/>
    </source>
</evidence>
<accession>K1WPL3</accession>
<dbReference type="InterPro" id="IPR045564">
    <property type="entry name" value="DUF5910"/>
</dbReference>
<feature type="chain" id="PRO_5003852648" evidence="1">
    <location>
        <begin position="24"/>
        <end position="220"/>
    </location>
</feature>
<dbReference type="eggNOG" id="ENOG502SUI0">
    <property type="taxonomic scope" value="Eukaryota"/>
</dbReference>
<dbReference type="HOGENOM" id="CLU_091777_0_1_1"/>
<evidence type="ECO:0000256" key="1">
    <source>
        <dbReference type="SAM" id="SignalP"/>
    </source>
</evidence>
<sequence>MLRSRSVCAVLIALSFLFNKAQGVLWKDFWKKNQVIGYATVSEEQAKLINKDNKLYEGDELHVKRPPYALQTGSGFYILNGPGNWVRSSIDEEERRWYCAIEARKRKMKNIGKIKIPISLWSENEEEIVDYITLTRLVSEPKEALRFSWVKGFKGWQLQMLIPTDVVKKDDLELRARCFASEEELMKFSHVTLDWDAWKAKGYLGKPGPYRLGGSYYGYA</sequence>
<proteinExistence type="predicted"/>
<feature type="signal peptide" evidence="1">
    <location>
        <begin position="1"/>
        <end position="23"/>
    </location>
</feature>
<keyword evidence="1" id="KW-0732">Signal</keyword>
<dbReference type="AlphaFoldDB" id="K1WPL3"/>
<dbReference type="EMBL" id="JH921444">
    <property type="protein sequence ID" value="EKD14916.1"/>
    <property type="molecule type" value="Genomic_DNA"/>
</dbReference>
<dbReference type="KEGG" id="mbe:MBM_07127"/>